<reference evidence="1 2" key="1">
    <citation type="submission" date="2019-06" db="EMBL/GenBank/DDBJ databases">
        <title>Draft genomes of female and male turbot (Scophthalmus maximus).</title>
        <authorList>
            <person name="Xu H."/>
            <person name="Xu X.-W."/>
            <person name="Shao C."/>
            <person name="Chen S."/>
        </authorList>
    </citation>
    <scope>NUCLEOTIDE SEQUENCE [LARGE SCALE GENOMIC DNA]</scope>
    <source>
        <strain evidence="1">Ysfricsl-2016a</strain>
        <tissue evidence="1">Blood</tissue>
    </source>
</reference>
<dbReference type="Proteomes" id="UP000438429">
    <property type="component" value="Unassembled WGS sequence"/>
</dbReference>
<protein>
    <submittedName>
        <fullName evidence="1">Uncharacterized protein</fullName>
    </submittedName>
</protein>
<dbReference type="EMBL" id="VEVO01000008">
    <property type="protein sequence ID" value="KAF0038158.1"/>
    <property type="molecule type" value="Genomic_DNA"/>
</dbReference>
<evidence type="ECO:0000313" key="2">
    <source>
        <dbReference type="Proteomes" id="UP000438429"/>
    </source>
</evidence>
<gene>
    <name evidence="1" type="ORF">F2P81_008642</name>
</gene>
<organism evidence="1 2">
    <name type="scientific">Scophthalmus maximus</name>
    <name type="common">Turbot</name>
    <name type="synonym">Psetta maxima</name>
    <dbReference type="NCBI Taxonomy" id="52904"/>
    <lineage>
        <taxon>Eukaryota</taxon>
        <taxon>Metazoa</taxon>
        <taxon>Chordata</taxon>
        <taxon>Craniata</taxon>
        <taxon>Vertebrata</taxon>
        <taxon>Euteleostomi</taxon>
        <taxon>Actinopterygii</taxon>
        <taxon>Neopterygii</taxon>
        <taxon>Teleostei</taxon>
        <taxon>Neoteleostei</taxon>
        <taxon>Acanthomorphata</taxon>
        <taxon>Carangaria</taxon>
        <taxon>Pleuronectiformes</taxon>
        <taxon>Pleuronectoidei</taxon>
        <taxon>Scophthalmidae</taxon>
        <taxon>Scophthalmus</taxon>
    </lineage>
</organism>
<dbReference type="AlphaFoldDB" id="A0A6A4T1H2"/>
<accession>A0A6A4T1H2</accession>
<sequence length="113" mass="12908">MEEAAPVAKSSVCVFQRCNKQSLMALSRSTYTTEVGTVQVLRHPQSKFTRRLMMFFFFKVSGQVCVPGSGSIIGQRVICTSTVKMQNSFKQRQRLTNDKEWHTEDTAIDIVRR</sequence>
<evidence type="ECO:0000313" key="1">
    <source>
        <dbReference type="EMBL" id="KAF0038158.1"/>
    </source>
</evidence>
<comment type="caution">
    <text evidence="1">The sequence shown here is derived from an EMBL/GenBank/DDBJ whole genome shotgun (WGS) entry which is preliminary data.</text>
</comment>
<proteinExistence type="predicted"/>
<name>A0A6A4T1H2_SCOMX</name>